<dbReference type="GO" id="GO:0046872">
    <property type="term" value="F:metal ion binding"/>
    <property type="evidence" value="ECO:0007669"/>
    <property type="project" value="UniProtKB-KW"/>
</dbReference>
<sequence length="489" mass="52224">MNAHLNAHASADETSVQRQQAIDAALRHFDSGDFLRDLERRVAFRTESQNPAQADALRAYLSDEIAPALAQLGFTSRLAANPVNARAPFLIATRIEDPALPTVLTYGHGDVVRGYDDQWRAGLAPWRVSVEGDRWYGRGCADNKGQHSVNFAALAAVLAAREGKLGYNVKVIFETGEEIGSPGLDAVCAAERDALAADVFIASDGPRVSAQRPTIFLGSRGGVTFELLIDLREGAHHSGNWGGALRNPAIVLSHAIASLVDRHGAIAVEGLRPPPVPASVRAALADIELGGDDNAPAIDADWGEPGLTPTERVIAWNTLEVLAFKAGNPDAPVNAIPPRAQATCQLRFVVGTDYRRVGEHLEAHFARLGFPEVRVRVMQTAAATRLDPDDAWVHWALDSLRASTGKKPALLPNLGGTVPNDVFAETLGLPTLWVPHSYPACAQHAPNEHLLGSVARESLAVMAGLWFDLGADAQRLAARSASAADHAVR</sequence>
<keyword evidence="3" id="KW-0378">Hydrolase</keyword>
<dbReference type="AlphaFoldDB" id="A0AAQ1GF09"/>
<organism evidence="5 6">
    <name type="scientific">Paraburkholderia tropica</name>
    <dbReference type="NCBI Taxonomy" id="92647"/>
    <lineage>
        <taxon>Bacteria</taxon>
        <taxon>Pseudomonadati</taxon>
        <taxon>Pseudomonadota</taxon>
        <taxon>Betaproteobacteria</taxon>
        <taxon>Burkholderiales</taxon>
        <taxon>Burkholderiaceae</taxon>
        <taxon>Paraburkholderia</taxon>
    </lineage>
</organism>
<dbReference type="Pfam" id="PF01546">
    <property type="entry name" value="Peptidase_M20"/>
    <property type="match status" value="1"/>
</dbReference>
<dbReference type="GO" id="GO:0006508">
    <property type="term" value="P:proteolysis"/>
    <property type="evidence" value="ECO:0007669"/>
    <property type="project" value="UniProtKB-KW"/>
</dbReference>
<dbReference type="Gene3D" id="3.30.70.360">
    <property type="match status" value="1"/>
</dbReference>
<reference evidence="5 6" key="1">
    <citation type="submission" date="2016-10" db="EMBL/GenBank/DDBJ databases">
        <authorList>
            <person name="Varghese N."/>
            <person name="Submissions S."/>
        </authorList>
    </citation>
    <scope>NUCLEOTIDE SEQUENCE [LARGE SCALE GENOMIC DNA]</scope>
    <source>
        <strain evidence="5 6">LMG 22274</strain>
    </source>
</reference>
<dbReference type="Gene3D" id="3.40.630.10">
    <property type="entry name" value="Zn peptidases"/>
    <property type="match status" value="1"/>
</dbReference>
<dbReference type="NCBIfam" id="NF005478">
    <property type="entry name" value="PRK07079.1"/>
    <property type="match status" value="1"/>
</dbReference>
<evidence type="ECO:0000256" key="3">
    <source>
        <dbReference type="ARBA" id="ARBA00022801"/>
    </source>
</evidence>
<protein>
    <submittedName>
        <fullName evidence="5">Acetylornithine deacetylase/Succinyl-diaminopimelate desuccinylase</fullName>
    </submittedName>
</protein>
<dbReference type="InterPro" id="IPR002933">
    <property type="entry name" value="Peptidase_M20"/>
</dbReference>
<proteinExistence type="predicted"/>
<name>A0AAQ1GF09_9BURK</name>
<gene>
    <name evidence="5" type="ORF">SAMN05216550_106222</name>
</gene>
<dbReference type="EMBL" id="FNZM01000006">
    <property type="protein sequence ID" value="SEJ60563.1"/>
    <property type="molecule type" value="Genomic_DNA"/>
</dbReference>
<feature type="domain" description="Peptidase M20 dimerisation" evidence="4">
    <location>
        <begin position="232"/>
        <end position="367"/>
    </location>
</feature>
<dbReference type="Pfam" id="PF07687">
    <property type="entry name" value="M20_dimer"/>
    <property type="match status" value="1"/>
</dbReference>
<evidence type="ECO:0000313" key="5">
    <source>
        <dbReference type="EMBL" id="SEJ60563.1"/>
    </source>
</evidence>
<dbReference type="GO" id="GO:0008233">
    <property type="term" value="F:peptidase activity"/>
    <property type="evidence" value="ECO:0007669"/>
    <property type="project" value="UniProtKB-KW"/>
</dbReference>
<evidence type="ECO:0000256" key="1">
    <source>
        <dbReference type="ARBA" id="ARBA00022670"/>
    </source>
</evidence>
<evidence type="ECO:0000313" key="6">
    <source>
        <dbReference type="Proteomes" id="UP000183529"/>
    </source>
</evidence>
<accession>A0AAQ1GF09</accession>
<dbReference type="SUPFAM" id="SSF53187">
    <property type="entry name" value="Zn-dependent exopeptidases"/>
    <property type="match status" value="1"/>
</dbReference>
<dbReference type="RefSeq" id="WP_244144350.1">
    <property type="nucleotide sequence ID" value="NZ_CADFGN010000006.1"/>
</dbReference>
<dbReference type="PANTHER" id="PTHR43270">
    <property type="entry name" value="BETA-ALA-HIS DIPEPTIDASE"/>
    <property type="match status" value="1"/>
</dbReference>
<comment type="caution">
    <text evidence="5">The sequence shown here is derived from an EMBL/GenBank/DDBJ whole genome shotgun (WGS) entry which is preliminary data.</text>
</comment>
<keyword evidence="1" id="KW-0645">Protease</keyword>
<dbReference type="PANTHER" id="PTHR43270:SF12">
    <property type="entry name" value="SUCCINYL-DIAMINOPIMELATE DESUCCINYLASE"/>
    <property type="match status" value="1"/>
</dbReference>
<dbReference type="InterPro" id="IPR011650">
    <property type="entry name" value="Peptidase_M20_dimer"/>
</dbReference>
<evidence type="ECO:0000256" key="2">
    <source>
        <dbReference type="ARBA" id="ARBA00022723"/>
    </source>
</evidence>
<evidence type="ECO:0000259" key="4">
    <source>
        <dbReference type="Pfam" id="PF07687"/>
    </source>
</evidence>
<dbReference type="Proteomes" id="UP000183529">
    <property type="component" value="Unassembled WGS sequence"/>
</dbReference>
<dbReference type="InterPro" id="IPR051458">
    <property type="entry name" value="Cyt/Met_Dipeptidase"/>
</dbReference>
<keyword evidence="2" id="KW-0479">Metal-binding</keyword>